<reference evidence="6 7" key="1">
    <citation type="submission" date="2019-04" db="EMBL/GenBank/DDBJ databases">
        <title>Corynebacterium endometrii sp. nov., isolated from the uterus of a cow with endometritis.</title>
        <authorList>
            <person name="Ballas P."/>
            <person name="Ruckert C."/>
            <person name="Wagener K."/>
            <person name="Drillich M."/>
            <person name="Kaempfer P."/>
            <person name="Busse H.-J."/>
            <person name="Ehling-Schulz M."/>
        </authorList>
    </citation>
    <scope>NUCLEOTIDE SEQUENCE [LARGE SCALE GENOMIC DNA]</scope>
    <source>
        <strain evidence="6 7">LMM-1653</strain>
    </source>
</reference>
<feature type="domain" description="HTH lysR-type" evidence="5">
    <location>
        <begin position="14"/>
        <end position="71"/>
    </location>
</feature>
<evidence type="ECO:0000256" key="1">
    <source>
        <dbReference type="ARBA" id="ARBA00009437"/>
    </source>
</evidence>
<dbReference type="Proteomes" id="UP000296352">
    <property type="component" value="Chromosome"/>
</dbReference>
<dbReference type="InterPro" id="IPR050950">
    <property type="entry name" value="HTH-type_LysR_regulators"/>
</dbReference>
<comment type="similarity">
    <text evidence="1">Belongs to the LysR transcriptional regulatory family.</text>
</comment>
<sequence length="319" mass="35804">MIDVEYADFFRGRLKLRHLVVIIMIVEEGTTIAAAERLHISQPAITRILREVEDILGVELFERTPKGMQMTAFTEPFLKQARAALSHIRTGVRHLQELADGESGHVYVGVHLSGAGHLLSSTIRRLKEESPHITVHVREANPSGLRSLISSGEIDFYISRFTESDPRTLPNGEPLHFEPMFREPISVVAAEEHPAVAAGRPLSLRELAEHKWVLPVKQTTLRKELDKAFSLAEVPFIKDVIECSTFTILHDLVRQGKYLAVVPQTMYQLMDGVEALHVQDLDLGSHTGMVWAADSPLSPVVRRFQSLLLDGARRLREPL</sequence>
<dbReference type="KEGG" id="cee:CENDO_03500"/>
<dbReference type="Gene3D" id="3.40.190.290">
    <property type="match status" value="1"/>
</dbReference>
<dbReference type="PRINTS" id="PR00039">
    <property type="entry name" value="HTHLYSR"/>
</dbReference>
<protein>
    <submittedName>
        <fullName evidence="6">HTH-type transcriptional regulator GbpR</fullName>
    </submittedName>
</protein>
<dbReference type="GO" id="GO:0005829">
    <property type="term" value="C:cytosol"/>
    <property type="evidence" value="ECO:0007669"/>
    <property type="project" value="TreeGrafter"/>
</dbReference>
<dbReference type="PANTHER" id="PTHR30419">
    <property type="entry name" value="HTH-TYPE TRANSCRIPTIONAL REGULATOR YBHD"/>
    <property type="match status" value="1"/>
</dbReference>
<keyword evidence="3" id="KW-0238">DNA-binding</keyword>
<accession>A0A4P7QGS5</accession>
<dbReference type="RefSeq" id="WP_136140795.1">
    <property type="nucleotide sequence ID" value="NZ_CP039247.1"/>
</dbReference>
<dbReference type="InterPro" id="IPR000847">
    <property type="entry name" value="LysR_HTH_N"/>
</dbReference>
<dbReference type="SUPFAM" id="SSF53850">
    <property type="entry name" value="Periplasmic binding protein-like II"/>
    <property type="match status" value="1"/>
</dbReference>
<organism evidence="6 7">
    <name type="scientific">Corynebacterium endometrii</name>
    <dbReference type="NCBI Taxonomy" id="2488819"/>
    <lineage>
        <taxon>Bacteria</taxon>
        <taxon>Bacillati</taxon>
        <taxon>Actinomycetota</taxon>
        <taxon>Actinomycetes</taxon>
        <taxon>Mycobacteriales</taxon>
        <taxon>Corynebacteriaceae</taxon>
        <taxon>Corynebacterium</taxon>
    </lineage>
</organism>
<dbReference type="GO" id="GO:0003677">
    <property type="term" value="F:DNA binding"/>
    <property type="evidence" value="ECO:0007669"/>
    <property type="project" value="UniProtKB-KW"/>
</dbReference>
<evidence type="ECO:0000259" key="5">
    <source>
        <dbReference type="PROSITE" id="PS50931"/>
    </source>
</evidence>
<dbReference type="Gene3D" id="1.10.10.10">
    <property type="entry name" value="Winged helix-like DNA-binding domain superfamily/Winged helix DNA-binding domain"/>
    <property type="match status" value="1"/>
</dbReference>
<dbReference type="SUPFAM" id="SSF46785">
    <property type="entry name" value="Winged helix' DNA-binding domain"/>
    <property type="match status" value="1"/>
</dbReference>
<evidence type="ECO:0000313" key="7">
    <source>
        <dbReference type="Proteomes" id="UP000296352"/>
    </source>
</evidence>
<dbReference type="InterPro" id="IPR036388">
    <property type="entry name" value="WH-like_DNA-bd_sf"/>
</dbReference>
<dbReference type="OrthoDB" id="3176554at2"/>
<evidence type="ECO:0000256" key="2">
    <source>
        <dbReference type="ARBA" id="ARBA00023015"/>
    </source>
</evidence>
<dbReference type="CDD" id="cd05466">
    <property type="entry name" value="PBP2_LTTR_substrate"/>
    <property type="match status" value="1"/>
</dbReference>
<dbReference type="Pfam" id="PF03466">
    <property type="entry name" value="LysR_substrate"/>
    <property type="match status" value="1"/>
</dbReference>
<dbReference type="EMBL" id="CP039247">
    <property type="protein sequence ID" value="QCB27994.1"/>
    <property type="molecule type" value="Genomic_DNA"/>
</dbReference>
<dbReference type="Pfam" id="PF00126">
    <property type="entry name" value="HTH_1"/>
    <property type="match status" value="1"/>
</dbReference>
<gene>
    <name evidence="6" type="primary">gbpR</name>
    <name evidence="6" type="ORF">CENDO_03500</name>
</gene>
<dbReference type="InterPro" id="IPR036390">
    <property type="entry name" value="WH_DNA-bd_sf"/>
</dbReference>
<dbReference type="PANTHER" id="PTHR30419:SF8">
    <property type="entry name" value="NITROGEN ASSIMILATION TRANSCRIPTIONAL ACTIVATOR-RELATED"/>
    <property type="match status" value="1"/>
</dbReference>
<evidence type="ECO:0000256" key="3">
    <source>
        <dbReference type="ARBA" id="ARBA00023125"/>
    </source>
</evidence>
<dbReference type="InterPro" id="IPR005119">
    <property type="entry name" value="LysR_subst-bd"/>
</dbReference>
<dbReference type="GO" id="GO:0003700">
    <property type="term" value="F:DNA-binding transcription factor activity"/>
    <property type="evidence" value="ECO:0007669"/>
    <property type="project" value="InterPro"/>
</dbReference>
<dbReference type="AlphaFoldDB" id="A0A4P7QGS5"/>
<dbReference type="PROSITE" id="PS50931">
    <property type="entry name" value="HTH_LYSR"/>
    <property type="match status" value="1"/>
</dbReference>
<keyword evidence="2" id="KW-0805">Transcription regulation</keyword>
<keyword evidence="7" id="KW-1185">Reference proteome</keyword>
<evidence type="ECO:0000256" key="4">
    <source>
        <dbReference type="ARBA" id="ARBA00023163"/>
    </source>
</evidence>
<evidence type="ECO:0000313" key="6">
    <source>
        <dbReference type="EMBL" id="QCB27994.1"/>
    </source>
</evidence>
<name>A0A4P7QGS5_9CORY</name>
<keyword evidence="4" id="KW-0804">Transcription</keyword>
<proteinExistence type="inferred from homology"/>